<sequence length="170" mass="18422">MKQRYARKIMGTFVCALAVSMGLPAFAHEDRAPTGSWEGVARSATIPLPPQTTLLTFTADGNLVESRRLYLPESPLGPLVATSGHGEWRRSKNGGFDATIVVLYQGAPEHSTSPGIVIGREKVRYKFQFINGSEQLHGTIFVEMQDAAGNIVFSGPGTIDATRIRPEPLP</sequence>
<keyword evidence="1" id="KW-0732">Signal</keyword>
<feature type="signal peptide" evidence="1">
    <location>
        <begin position="1"/>
        <end position="27"/>
    </location>
</feature>
<organism evidence="2 3">
    <name type="scientific">Candidatus Nitrospira nitrificans</name>
    <dbReference type="NCBI Taxonomy" id="1742973"/>
    <lineage>
        <taxon>Bacteria</taxon>
        <taxon>Pseudomonadati</taxon>
        <taxon>Nitrospirota</taxon>
        <taxon>Nitrospiria</taxon>
        <taxon>Nitrospirales</taxon>
        <taxon>Nitrospiraceae</taxon>
        <taxon>Nitrospira</taxon>
    </lineage>
</organism>
<gene>
    <name evidence="2" type="ORF">COMA2_40116</name>
</gene>
<accession>A0A0S4LPU6</accession>
<reference evidence="3" key="1">
    <citation type="submission" date="2015-10" db="EMBL/GenBank/DDBJ databases">
        <authorList>
            <person name="Luecker S."/>
            <person name="Luecker S."/>
        </authorList>
    </citation>
    <scope>NUCLEOTIDE SEQUENCE [LARGE SCALE GENOMIC DNA]</scope>
</reference>
<dbReference type="Proteomes" id="UP000198736">
    <property type="component" value="Unassembled WGS sequence"/>
</dbReference>
<feature type="chain" id="PRO_5006624211" evidence="1">
    <location>
        <begin position="28"/>
        <end position="170"/>
    </location>
</feature>
<evidence type="ECO:0000256" key="1">
    <source>
        <dbReference type="SAM" id="SignalP"/>
    </source>
</evidence>
<protein>
    <submittedName>
        <fullName evidence="2">Uncharacterized protein</fullName>
    </submittedName>
</protein>
<evidence type="ECO:0000313" key="3">
    <source>
        <dbReference type="Proteomes" id="UP000198736"/>
    </source>
</evidence>
<dbReference type="EMBL" id="CZPZ01000031">
    <property type="protein sequence ID" value="CUS37958.1"/>
    <property type="molecule type" value="Genomic_DNA"/>
</dbReference>
<dbReference type="OrthoDB" id="9830079at2"/>
<proteinExistence type="predicted"/>
<dbReference type="RefSeq" id="WP_090899749.1">
    <property type="nucleotide sequence ID" value="NZ_CZPZ01000031.1"/>
</dbReference>
<dbReference type="AlphaFoldDB" id="A0A0S4LPU6"/>
<keyword evidence="3" id="KW-1185">Reference proteome</keyword>
<name>A0A0S4LPU6_9BACT</name>
<evidence type="ECO:0000313" key="2">
    <source>
        <dbReference type="EMBL" id="CUS37958.1"/>
    </source>
</evidence>